<organism evidence="3 4">
    <name type="scientific">Alkanindiges hydrocarboniclasticus</name>
    <dbReference type="NCBI Taxonomy" id="1907941"/>
    <lineage>
        <taxon>Bacteria</taxon>
        <taxon>Pseudomonadati</taxon>
        <taxon>Pseudomonadota</taxon>
        <taxon>Gammaproteobacteria</taxon>
        <taxon>Moraxellales</taxon>
        <taxon>Moraxellaceae</taxon>
        <taxon>Alkanindiges</taxon>
    </lineage>
</organism>
<feature type="signal peptide" evidence="1">
    <location>
        <begin position="1"/>
        <end position="22"/>
    </location>
</feature>
<reference evidence="3 4" key="1">
    <citation type="submission" date="2016-10" db="EMBL/GenBank/DDBJ databases">
        <title>Draft Genome sequence of Alkanindiges sp. strain H1.</title>
        <authorList>
            <person name="Subhash Y."/>
            <person name="Lee S."/>
        </authorList>
    </citation>
    <scope>NUCLEOTIDE SEQUENCE [LARGE SCALE GENOMIC DNA]</scope>
    <source>
        <strain evidence="3 4">H1</strain>
    </source>
</reference>
<dbReference type="Proteomes" id="UP000192132">
    <property type="component" value="Unassembled WGS sequence"/>
</dbReference>
<dbReference type="SUPFAM" id="SSF53474">
    <property type="entry name" value="alpha/beta-Hydrolases"/>
    <property type="match status" value="1"/>
</dbReference>
<feature type="domain" description="AB hydrolase-1" evidence="2">
    <location>
        <begin position="40"/>
        <end position="248"/>
    </location>
</feature>
<evidence type="ECO:0000256" key="1">
    <source>
        <dbReference type="SAM" id="SignalP"/>
    </source>
</evidence>
<gene>
    <name evidence="3" type="ORF">BKE30_01320</name>
</gene>
<dbReference type="OrthoDB" id="2004167at2"/>
<keyword evidence="4" id="KW-1185">Reference proteome</keyword>
<evidence type="ECO:0000259" key="2">
    <source>
        <dbReference type="Pfam" id="PF00561"/>
    </source>
</evidence>
<protein>
    <submittedName>
        <fullName evidence="3">Lipase</fullName>
    </submittedName>
</protein>
<comment type="caution">
    <text evidence="3">The sequence shown here is derived from an EMBL/GenBank/DDBJ whole genome shotgun (WGS) entry which is preliminary data.</text>
</comment>
<dbReference type="AlphaFoldDB" id="A0A1S8CZI6"/>
<sequence>MKSKLITGLVGLTLLGSSSAFAAVQTTPTNTKATYAKTKYPIVFNHGMFGFTRLGVPEFGLDYFYRVLPDLASNGATVYATQVSPLNSTEVRGEQLVRQVEEVLAITGAKKVNLIGHSHGGPTTRYAAGVIPSKIASVTTVAGVNKGSKVADLLLSTGVGATVVSAFVEATLVPVMNWAQGKPNLPTNMNASLKSLSTQGALTFNKRFPNGIPTTECGQGTAVTNGIYNYSWTGNKTVTNVLDPDTIVVGLAGLAFGFTDNDGLVGTCSAHFGKVIRDDYAHNHLDEVNQILGLRGLFSPDPVELYRQHANRLKLAGL</sequence>
<dbReference type="Gene3D" id="3.40.50.1820">
    <property type="entry name" value="alpha/beta hydrolase"/>
    <property type="match status" value="1"/>
</dbReference>
<keyword evidence="1" id="KW-0732">Signal</keyword>
<accession>A0A1S8CZI6</accession>
<feature type="chain" id="PRO_5012865426" evidence="1">
    <location>
        <begin position="23"/>
        <end position="318"/>
    </location>
</feature>
<evidence type="ECO:0000313" key="4">
    <source>
        <dbReference type="Proteomes" id="UP000192132"/>
    </source>
</evidence>
<dbReference type="InterPro" id="IPR000073">
    <property type="entry name" value="AB_hydrolase_1"/>
</dbReference>
<proteinExistence type="predicted"/>
<dbReference type="EMBL" id="MLCN01000003">
    <property type="protein sequence ID" value="ONG42222.1"/>
    <property type="molecule type" value="Genomic_DNA"/>
</dbReference>
<dbReference type="STRING" id="1907941.BKE30_01320"/>
<dbReference type="InterPro" id="IPR029058">
    <property type="entry name" value="AB_hydrolase_fold"/>
</dbReference>
<name>A0A1S8CZI6_9GAMM</name>
<evidence type="ECO:0000313" key="3">
    <source>
        <dbReference type="EMBL" id="ONG42222.1"/>
    </source>
</evidence>
<dbReference type="Pfam" id="PF00561">
    <property type="entry name" value="Abhydrolase_1"/>
    <property type="match status" value="1"/>
</dbReference>